<evidence type="ECO:0000256" key="1">
    <source>
        <dbReference type="ARBA" id="ARBA00022490"/>
    </source>
</evidence>
<evidence type="ECO:0000313" key="6">
    <source>
        <dbReference type="EMBL" id="MDF2095714.1"/>
    </source>
</evidence>
<protein>
    <submittedName>
        <fullName evidence="6">Hsp33 family molecular chaperone HslO</fullName>
    </submittedName>
</protein>
<proteinExistence type="predicted"/>
<keyword evidence="4" id="KW-0143">Chaperone</keyword>
<dbReference type="Gene3D" id="3.55.30.10">
    <property type="entry name" value="Hsp33 domain"/>
    <property type="match status" value="1"/>
</dbReference>
<dbReference type="Proteomes" id="UP001215503">
    <property type="component" value="Unassembled WGS sequence"/>
</dbReference>
<dbReference type="SUPFAM" id="SSF64397">
    <property type="entry name" value="Hsp33 domain"/>
    <property type="match status" value="1"/>
</dbReference>
<dbReference type="PIRSF" id="PIRSF005261">
    <property type="entry name" value="Heat_shock_Hsp33"/>
    <property type="match status" value="1"/>
</dbReference>
<comment type="caution">
    <text evidence="6">The sequence shown here is derived from an EMBL/GenBank/DDBJ whole genome shotgun (WGS) entry which is preliminary data.</text>
</comment>
<dbReference type="EMBL" id="JARHUD010000003">
    <property type="protein sequence ID" value="MDF2095714.1"/>
    <property type="molecule type" value="Genomic_DNA"/>
</dbReference>
<dbReference type="InterPro" id="IPR000397">
    <property type="entry name" value="Heat_shock_Hsp33"/>
</dbReference>
<name>A0ABT5YLG7_9PROT</name>
<dbReference type="Gene3D" id="1.10.287.480">
    <property type="entry name" value="helix hairpin bin"/>
    <property type="match status" value="1"/>
</dbReference>
<sequence>MTLIGEGPGDDLVLPFMIDSSGIRGRLLRLGPTLNTILTRPDYPEPVAKLLGELVALGGGLASTLKYEGVFTLQVKGEGPIRTMVADMTSEGELRGYAGFDDDAIAAQSGAEQSRAQATQAEAPLEVEPWFGKGHMAFTVDQGEHSERYQGLVELAGPRLADCLLAYFRQSQQINAGIMVACGRVEGTWRAGALLIERIPESQPSTMEDAETSQEDWQRALILMSSLSDRELLDPALAPEQLLYRLFHEDGVRVFDKRPLSVGCRCTRERLAGILASLSQEELEHLTVDGALTMTCEFCAYDFRFTDAEVQAVKSAR</sequence>
<gene>
    <name evidence="6" type="ORF">P2G67_06960</name>
</gene>
<dbReference type="Gene3D" id="3.90.1280.10">
    <property type="entry name" value="HSP33 redox switch-like"/>
    <property type="match status" value="1"/>
</dbReference>
<dbReference type="InterPro" id="IPR023212">
    <property type="entry name" value="Hsp33_helix_hairpin_bin_dom_sf"/>
</dbReference>
<keyword evidence="1" id="KW-0963">Cytoplasm</keyword>
<keyword evidence="2" id="KW-0862">Zinc</keyword>
<dbReference type="InterPro" id="IPR016153">
    <property type="entry name" value="Heat_shock_Hsp33_N"/>
</dbReference>
<keyword evidence="7" id="KW-1185">Reference proteome</keyword>
<evidence type="ECO:0000256" key="5">
    <source>
        <dbReference type="ARBA" id="ARBA00023284"/>
    </source>
</evidence>
<dbReference type="CDD" id="cd00498">
    <property type="entry name" value="Hsp33"/>
    <property type="match status" value="1"/>
</dbReference>
<accession>A0ABT5YLG7</accession>
<dbReference type="PANTHER" id="PTHR30111:SF1">
    <property type="entry name" value="33 KDA CHAPERONIN"/>
    <property type="match status" value="1"/>
</dbReference>
<organism evidence="6 7">
    <name type="scientific">Aquibaculum arenosum</name>
    <dbReference type="NCBI Taxonomy" id="3032591"/>
    <lineage>
        <taxon>Bacteria</taxon>
        <taxon>Pseudomonadati</taxon>
        <taxon>Pseudomonadota</taxon>
        <taxon>Alphaproteobacteria</taxon>
        <taxon>Rhodospirillales</taxon>
        <taxon>Rhodovibrionaceae</taxon>
        <taxon>Aquibaculum</taxon>
    </lineage>
</organism>
<evidence type="ECO:0000256" key="4">
    <source>
        <dbReference type="ARBA" id="ARBA00023186"/>
    </source>
</evidence>
<evidence type="ECO:0000313" key="7">
    <source>
        <dbReference type="Proteomes" id="UP001215503"/>
    </source>
</evidence>
<dbReference type="SUPFAM" id="SSF118352">
    <property type="entry name" value="HSP33 redox switch-like"/>
    <property type="match status" value="1"/>
</dbReference>
<dbReference type="Pfam" id="PF01430">
    <property type="entry name" value="HSP33"/>
    <property type="match status" value="1"/>
</dbReference>
<keyword evidence="3" id="KW-1015">Disulfide bond</keyword>
<evidence type="ECO:0000256" key="3">
    <source>
        <dbReference type="ARBA" id="ARBA00023157"/>
    </source>
</evidence>
<keyword evidence="5" id="KW-0676">Redox-active center</keyword>
<dbReference type="InterPro" id="IPR016154">
    <property type="entry name" value="Heat_shock_Hsp33_C"/>
</dbReference>
<evidence type="ECO:0000256" key="2">
    <source>
        <dbReference type="ARBA" id="ARBA00022833"/>
    </source>
</evidence>
<dbReference type="PANTHER" id="PTHR30111">
    <property type="entry name" value="33 KDA CHAPERONIN"/>
    <property type="match status" value="1"/>
</dbReference>
<reference evidence="6 7" key="1">
    <citation type="submission" date="2023-03" db="EMBL/GenBank/DDBJ databases">
        <title>Fodinicurvata sp. CAU 1616 isolated from sea sendiment.</title>
        <authorList>
            <person name="Kim W."/>
        </authorList>
    </citation>
    <scope>NUCLEOTIDE SEQUENCE [LARGE SCALE GENOMIC DNA]</scope>
    <source>
        <strain evidence="6 7">CAU 1616</strain>
    </source>
</reference>
<dbReference type="RefSeq" id="WP_275821391.1">
    <property type="nucleotide sequence ID" value="NZ_JARHUD010000003.1"/>
</dbReference>